<dbReference type="InterPro" id="IPR046431">
    <property type="entry name" value="FAF_dom"/>
</dbReference>
<dbReference type="Pfam" id="PF11250">
    <property type="entry name" value="FAF"/>
    <property type="match status" value="1"/>
</dbReference>
<evidence type="ECO:0000313" key="4">
    <source>
        <dbReference type="EMBL" id="GAA0143553.1"/>
    </source>
</evidence>
<dbReference type="InterPro" id="IPR021410">
    <property type="entry name" value="FAF"/>
</dbReference>
<protein>
    <recommendedName>
        <fullName evidence="3">FAF domain-containing protein</fullName>
    </recommendedName>
</protein>
<dbReference type="PANTHER" id="PTHR33155">
    <property type="entry name" value="FANTASTIC FOUR-LIKE PROTEIN (DUF3049)"/>
    <property type="match status" value="1"/>
</dbReference>
<feature type="region of interest" description="Disordered" evidence="2">
    <location>
        <begin position="158"/>
        <end position="190"/>
    </location>
</feature>
<keyword evidence="5" id="KW-1185">Reference proteome</keyword>
<feature type="compositionally biased region" description="Polar residues" evidence="2">
    <location>
        <begin position="158"/>
        <end position="173"/>
    </location>
</feature>
<organism evidence="4 5">
    <name type="scientific">Lithospermum erythrorhizon</name>
    <name type="common">Purple gromwell</name>
    <name type="synonym">Lithospermum officinale var. erythrorhizon</name>
    <dbReference type="NCBI Taxonomy" id="34254"/>
    <lineage>
        <taxon>Eukaryota</taxon>
        <taxon>Viridiplantae</taxon>
        <taxon>Streptophyta</taxon>
        <taxon>Embryophyta</taxon>
        <taxon>Tracheophyta</taxon>
        <taxon>Spermatophyta</taxon>
        <taxon>Magnoliopsida</taxon>
        <taxon>eudicotyledons</taxon>
        <taxon>Gunneridae</taxon>
        <taxon>Pentapetalae</taxon>
        <taxon>asterids</taxon>
        <taxon>lamiids</taxon>
        <taxon>Boraginales</taxon>
        <taxon>Boraginaceae</taxon>
        <taxon>Boraginoideae</taxon>
        <taxon>Lithospermeae</taxon>
        <taxon>Lithospermum</taxon>
    </lineage>
</organism>
<dbReference type="Proteomes" id="UP001454036">
    <property type="component" value="Unassembled WGS sequence"/>
</dbReference>
<dbReference type="AlphaFoldDB" id="A0AAV3P0P0"/>
<proteinExistence type="inferred from homology"/>
<name>A0AAV3P0P0_LITER</name>
<accession>A0AAV3P0P0</accession>
<evidence type="ECO:0000256" key="2">
    <source>
        <dbReference type="SAM" id="MobiDB-lite"/>
    </source>
</evidence>
<comment type="similarity">
    <text evidence="1">Belongs to the fantastic four family.</text>
</comment>
<gene>
    <name evidence="4" type="ORF">LIER_35762</name>
</gene>
<evidence type="ECO:0000259" key="3">
    <source>
        <dbReference type="Pfam" id="PF11250"/>
    </source>
</evidence>
<sequence>MSAMQVSTSSTINIIKEDASKFIEKQGIVTILESNFQRNHIPPSLRRTISADMSSKNWLSQNGMSPMKRVSSSQELAASTDVDDQEEIKQNLPTHDDVWRSIQSQKEKGSIWSSILSEKQDNNIETNKQIPPYVHPLLRKSTSNLSLKSLEICTESLGSETGSEGFSSHSNAQTRDEKEYEKQEKNEPKILSSEDFQVAKYNYNPSHKKVPQNKSFPPPLPSLSSRNDGCNSIHMQPHRTNGRLVLEAVSVPQQNYLQIDRQEGRLLLTFVNNDPQEPNTPEKLEEKVADFQEVFDNFEAFDVNEDGIEDNQEEEDEHQMTIMIEQTSSSLPTSGMINIPMMKSFLGMDKKDSLWSNKMNKVVEFMEAEQLATKLPSIPESLPPPATAVARFIPKPPPQPPSSIASFNVYEYFWRRNNKTFEINSSILTQQCNWDNLKHLNNDKVDQEVVIMRGNKGDYYVPLVCKEKRRSLLVWQPHCIATT</sequence>
<feature type="compositionally biased region" description="Basic and acidic residues" evidence="2">
    <location>
        <begin position="174"/>
        <end position="188"/>
    </location>
</feature>
<comment type="caution">
    <text evidence="4">The sequence shown here is derived from an EMBL/GenBank/DDBJ whole genome shotgun (WGS) entry which is preliminary data.</text>
</comment>
<feature type="domain" description="FAF" evidence="3">
    <location>
        <begin position="215"/>
        <end position="270"/>
    </location>
</feature>
<dbReference type="EMBL" id="BAABME010015901">
    <property type="protein sequence ID" value="GAA0143553.1"/>
    <property type="molecule type" value="Genomic_DNA"/>
</dbReference>
<evidence type="ECO:0000313" key="5">
    <source>
        <dbReference type="Proteomes" id="UP001454036"/>
    </source>
</evidence>
<dbReference type="PANTHER" id="PTHR33155:SF3">
    <property type="entry name" value="PROTEIN FAF-LIKE, CHLOROPLASTIC"/>
    <property type="match status" value="1"/>
</dbReference>
<reference evidence="4 5" key="1">
    <citation type="submission" date="2024-01" db="EMBL/GenBank/DDBJ databases">
        <title>The complete chloroplast genome sequence of Lithospermum erythrorhizon: insights into the phylogenetic relationship among Boraginaceae species and the maternal lineages of purple gromwells.</title>
        <authorList>
            <person name="Okada T."/>
            <person name="Watanabe K."/>
        </authorList>
    </citation>
    <scope>NUCLEOTIDE SEQUENCE [LARGE SCALE GENOMIC DNA]</scope>
</reference>
<evidence type="ECO:0000256" key="1">
    <source>
        <dbReference type="ARBA" id="ARBA00008690"/>
    </source>
</evidence>